<accession>A0AAD6NGL7</accession>
<keyword evidence="7" id="KW-0812">Transmembrane</keyword>
<dbReference type="InterPro" id="IPR050121">
    <property type="entry name" value="Cytochrome_P450_monoxygenase"/>
</dbReference>
<comment type="caution">
    <text evidence="8">The sequence shown here is derived from an EMBL/GenBank/DDBJ whole genome shotgun (WGS) entry which is preliminary data.</text>
</comment>
<evidence type="ECO:0000256" key="2">
    <source>
        <dbReference type="ARBA" id="ARBA00010617"/>
    </source>
</evidence>
<keyword evidence="7" id="KW-0472">Membrane</keyword>
<dbReference type="PANTHER" id="PTHR24305">
    <property type="entry name" value="CYTOCHROME P450"/>
    <property type="match status" value="1"/>
</dbReference>
<dbReference type="GO" id="GO:0004497">
    <property type="term" value="F:monooxygenase activity"/>
    <property type="evidence" value="ECO:0007669"/>
    <property type="project" value="UniProtKB-KW"/>
</dbReference>
<dbReference type="CDD" id="cd11060">
    <property type="entry name" value="CYP57A1-like"/>
    <property type="match status" value="1"/>
</dbReference>
<keyword evidence="6" id="KW-0560">Oxidoreductase</keyword>
<dbReference type="PANTHER" id="PTHR24305:SF232">
    <property type="entry name" value="P450, PUTATIVE (EUROFUNG)-RELATED"/>
    <property type="match status" value="1"/>
</dbReference>
<dbReference type="GO" id="GO:0020037">
    <property type="term" value="F:heme binding"/>
    <property type="evidence" value="ECO:0007669"/>
    <property type="project" value="InterPro"/>
</dbReference>
<evidence type="ECO:0000313" key="8">
    <source>
        <dbReference type="EMBL" id="KAJ6257452.1"/>
    </source>
</evidence>
<dbReference type="PRINTS" id="PR00385">
    <property type="entry name" value="P450"/>
</dbReference>
<evidence type="ECO:0000256" key="4">
    <source>
        <dbReference type="ARBA" id="ARBA00023004"/>
    </source>
</evidence>
<dbReference type="InterPro" id="IPR001128">
    <property type="entry name" value="Cyt_P450"/>
</dbReference>
<dbReference type="Pfam" id="PF00067">
    <property type="entry name" value="p450"/>
    <property type="match status" value="1"/>
</dbReference>
<evidence type="ECO:0000256" key="1">
    <source>
        <dbReference type="ARBA" id="ARBA00001971"/>
    </source>
</evidence>
<dbReference type="PROSITE" id="PS00086">
    <property type="entry name" value="CYTOCHROME_P450"/>
    <property type="match status" value="1"/>
</dbReference>
<keyword evidence="4 5" id="KW-0408">Iron</keyword>
<organism evidence="8 9">
    <name type="scientific">Drechslerella dactyloides</name>
    <name type="common">Nematode-trapping fungus</name>
    <name type="synonym">Arthrobotrys dactyloides</name>
    <dbReference type="NCBI Taxonomy" id="74499"/>
    <lineage>
        <taxon>Eukaryota</taxon>
        <taxon>Fungi</taxon>
        <taxon>Dikarya</taxon>
        <taxon>Ascomycota</taxon>
        <taxon>Pezizomycotina</taxon>
        <taxon>Orbiliomycetes</taxon>
        <taxon>Orbiliales</taxon>
        <taxon>Orbiliaceae</taxon>
        <taxon>Drechslerella</taxon>
    </lineage>
</organism>
<keyword evidence="6 8" id="KW-0503">Monooxygenase</keyword>
<dbReference type="InterPro" id="IPR036396">
    <property type="entry name" value="Cyt_P450_sf"/>
</dbReference>
<comment type="cofactor">
    <cofactor evidence="1 5">
        <name>heme</name>
        <dbReference type="ChEBI" id="CHEBI:30413"/>
    </cofactor>
</comment>
<evidence type="ECO:0000256" key="7">
    <source>
        <dbReference type="SAM" id="Phobius"/>
    </source>
</evidence>
<dbReference type="InterPro" id="IPR002401">
    <property type="entry name" value="Cyt_P450_E_grp-I"/>
</dbReference>
<evidence type="ECO:0000256" key="5">
    <source>
        <dbReference type="PIRSR" id="PIRSR602401-1"/>
    </source>
</evidence>
<feature type="binding site" description="axial binding residue" evidence="5">
    <location>
        <position position="445"/>
    </location>
    <ligand>
        <name>heme</name>
        <dbReference type="ChEBI" id="CHEBI:30413"/>
    </ligand>
    <ligandPart>
        <name>Fe</name>
        <dbReference type="ChEBI" id="CHEBI:18248"/>
    </ligandPart>
</feature>
<gene>
    <name evidence="8" type="ORF">Dda_7236</name>
</gene>
<protein>
    <submittedName>
        <fullName evidence="8">Cytochrome P450 monooxygenase</fullName>
    </submittedName>
</protein>
<evidence type="ECO:0000256" key="3">
    <source>
        <dbReference type="ARBA" id="ARBA00022723"/>
    </source>
</evidence>
<comment type="similarity">
    <text evidence="2 6">Belongs to the cytochrome P450 family.</text>
</comment>
<dbReference type="GO" id="GO:0016705">
    <property type="term" value="F:oxidoreductase activity, acting on paired donors, with incorporation or reduction of molecular oxygen"/>
    <property type="evidence" value="ECO:0007669"/>
    <property type="project" value="InterPro"/>
</dbReference>
<dbReference type="SUPFAM" id="SSF48264">
    <property type="entry name" value="Cytochrome P450"/>
    <property type="match status" value="1"/>
</dbReference>
<dbReference type="AlphaFoldDB" id="A0AAD6NGL7"/>
<dbReference type="InterPro" id="IPR017972">
    <property type="entry name" value="Cyt_P450_CS"/>
</dbReference>
<keyword evidence="9" id="KW-1185">Reference proteome</keyword>
<keyword evidence="7" id="KW-1133">Transmembrane helix</keyword>
<dbReference type="Gene3D" id="1.10.630.10">
    <property type="entry name" value="Cytochrome P450"/>
    <property type="match status" value="1"/>
</dbReference>
<keyword evidence="5 6" id="KW-0349">Heme</keyword>
<keyword evidence="3 5" id="KW-0479">Metal-binding</keyword>
<sequence>MGWVRLLGRLSILATVILIAVLVRNYLRLRKIPGPFIARFTNLWRVYYVTRGDAQFTYQRVHKKYGNVVRVGPNAVSVSGINAVQIVYNIHEKFPKSEFYVPQQFIFQGKPYQNLFNTTNEEFHHRIKKPVARAYAMSSIVEYEPFVNDTTDLFLRRLDELSGQEIDFSAWLQYYAFDVIGEMTFSRRFGFLEHGEDYGGFIRSLRDLANITILGQIPWVDRVFRKPYIKYKPRPTTSLVVKITMEQMQKRLKGVRYDDKEFLSEHGRRDFLSRFLAARQTYPDVVDDFRVIAYTTTNIVAGSDSTAITLRAIFYHLLRNPETMKTLLKELDAALQLGNISRRVTWPESQTLPYLDAVVKEALRIHPAVGLPLERIVTKPVVIEGCEIPIGTTVGVNAWVMHQDKTVFGDDADIWRPERWINASDEQKKLMNRGLFAFGGGTRLCIGRNISLLEIYKLVPTLLIHFNFEADPEKDWTLFNAVFVHQRDLRLVVRRRADGVSAEKVSVEV</sequence>
<dbReference type="GO" id="GO:0005506">
    <property type="term" value="F:iron ion binding"/>
    <property type="evidence" value="ECO:0007669"/>
    <property type="project" value="InterPro"/>
</dbReference>
<dbReference type="FunFam" id="1.10.630.10:FF:000050">
    <property type="entry name" value="Cytochrome P450 monooxygenase"/>
    <property type="match status" value="1"/>
</dbReference>
<reference evidence="8" key="1">
    <citation type="submission" date="2023-01" db="EMBL/GenBank/DDBJ databases">
        <title>The chitinases involved in constricting ring structure development in the nematode-trapping fungus Drechslerella dactyloides.</title>
        <authorList>
            <person name="Wang R."/>
            <person name="Zhang L."/>
            <person name="Tang P."/>
            <person name="Li S."/>
            <person name="Liang L."/>
        </authorList>
    </citation>
    <scope>NUCLEOTIDE SEQUENCE</scope>
    <source>
        <strain evidence="8">YMF1.00031</strain>
    </source>
</reference>
<evidence type="ECO:0000256" key="6">
    <source>
        <dbReference type="RuleBase" id="RU000461"/>
    </source>
</evidence>
<name>A0AAD6NGL7_DREDA</name>
<dbReference type="EMBL" id="JAQGDS010000010">
    <property type="protein sequence ID" value="KAJ6257452.1"/>
    <property type="molecule type" value="Genomic_DNA"/>
</dbReference>
<evidence type="ECO:0000313" key="9">
    <source>
        <dbReference type="Proteomes" id="UP001221413"/>
    </source>
</evidence>
<dbReference type="Proteomes" id="UP001221413">
    <property type="component" value="Unassembled WGS sequence"/>
</dbReference>
<feature type="transmembrane region" description="Helical" evidence="7">
    <location>
        <begin position="6"/>
        <end position="27"/>
    </location>
</feature>
<proteinExistence type="inferred from homology"/>
<dbReference type="PRINTS" id="PR00463">
    <property type="entry name" value="EP450I"/>
</dbReference>